<dbReference type="PANTHER" id="PTHR37096:SF1">
    <property type="entry name" value="AAA+ ATPASE DOMAIN-CONTAINING PROTEIN"/>
    <property type="match status" value="1"/>
</dbReference>
<evidence type="ECO:0000313" key="2">
    <source>
        <dbReference type="EMBL" id="KAF9523784.1"/>
    </source>
</evidence>
<feature type="compositionally biased region" description="Polar residues" evidence="1">
    <location>
        <begin position="475"/>
        <end position="506"/>
    </location>
</feature>
<feature type="compositionally biased region" description="Polar residues" evidence="1">
    <location>
        <begin position="674"/>
        <end position="684"/>
    </location>
</feature>
<feature type="compositionally biased region" description="Basic and acidic residues" evidence="1">
    <location>
        <begin position="158"/>
        <end position="168"/>
    </location>
</feature>
<sequence>MPNELYFHRVREEEVLRRMLDPEGIVGFGGQQPSGRGGCQWIVVGGAEGCGKTALLHQILASPQGSSSSTSSYVTLHLDLRFSPFGGGDMEGLYMSLNGLMVGFWEEVAEMSEIEGMGEGWELFTTVAQGFKNDRSAVEHRLTPASSALTPSANSLKSGHDFRSEKRALPRSQSTSGSKGLRTSDISRLMEMFQAGLVKYWDFEPQSKDSTLGRHSSRARHATHGINGGSEVTSSSRTKVEGEQESNLNPIEEGKLGRTSSRRWGFMAFGSTGRMRGGGSRRDRRGRSSREVRGSEETTVEREKGKEREEISEEGQSGRWLGKKKVPVIFIDEAHKLPQLIPADTLKCLLDALLVLTKQNRLCHVIHASNDPFYQSWLRSTGVLSGCKMITLGDLNKNETRRFYRERVFPRVPERIRGPLNFEVLWDAFGGRMMHWMDYVEEFVGSGGVLDVKQSSHFLQAHTLLNLHIIHASQAPGSSDPNPDQGGSANNGNTSMNHPNMSNTDTRTLHPGLGPAGFKAYAGHGGGGDTSFGSGFGFPGSTVGFSHLTPSPPPAPPPFTAMQLLKVISRLSLATTGLSSDGMTTVINPGGEPYLAYFHLCRELGVRAVDGMVRGGVLDLRWNECIGVGMPMGLLPPNNPSQGLHTRDSTMVGPGPGPMSLPMQMPSTLIAPPVSTQTSQSRQQMPPAYLTPPDRGRRPGSPFYADSAHAPSPAAVAALSVAAGVADMEDEDEYDMVPVDVNIDEDEDEDEVVMARRVNPAAVPLPPSVAPSIMMQSVAHLPLPTPAPPPPLPQSDHQTTPYQPYQLPASLPSQPQFRDSEYYAHGTNPNEDPMEGEIVGPKLVPITPIMRYAMREVVQEYEDDQSVSEYASLSDVDEY</sequence>
<dbReference type="OrthoDB" id="2150628at2759"/>
<dbReference type="PANTHER" id="PTHR37096">
    <property type="entry name" value="YALI0E33429P"/>
    <property type="match status" value="1"/>
</dbReference>
<dbReference type="InterPro" id="IPR051667">
    <property type="entry name" value="Archaeal_ATPase_domain"/>
</dbReference>
<dbReference type="EMBL" id="MU157910">
    <property type="protein sequence ID" value="KAF9523784.1"/>
    <property type="molecule type" value="Genomic_DNA"/>
</dbReference>
<evidence type="ECO:0008006" key="4">
    <source>
        <dbReference type="Google" id="ProtNLM"/>
    </source>
</evidence>
<feature type="compositionally biased region" description="Pro residues" evidence="1">
    <location>
        <begin position="783"/>
        <end position="793"/>
    </location>
</feature>
<evidence type="ECO:0000256" key="1">
    <source>
        <dbReference type="SAM" id="MobiDB-lite"/>
    </source>
</evidence>
<dbReference type="Proteomes" id="UP000807306">
    <property type="component" value="Unassembled WGS sequence"/>
</dbReference>
<name>A0A9P6E767_9AGAR</name>
<feature type="region of interest" description="Disordered" evidence="1">
    <location>
        <begin position="208"/>
        <end position="318"/>
    </location>
</feature>
<feature type="region of interest" description="Disordered" evidence="1">
    <location>
        <begin position="673"/>
        <end position="702"/>
    </location>
</feature>
<dbReference type="InterPro" id="IPR027417">
    <property type="entry name" value="P-loop_NTPase"/>
</dbReference>
<dbReference type="AlphaFoldDB" id="A0A9P6E767"/>
<comment type="caution">
    <text evidence="2">The sequence shown here is derived from an EMBL/GenBank/DDBJ whole genome shotgun (WGS) entry which is preliminary data.</text>
</comment>
<organism evidence="2 3">
    <name type="scientific">Crepidotus variabilis</name>
    <dbReference type="NCBI Taxonomy" id="179855"/>
    <lineage>
        <taxon>Eukaryota</taxon>
        <taxon>Fungi</taxon>
        <taxon>Dikarya</taxon>
        <taxon>Basidiomycota</taxon>
        <taxon>Agaricomycotina</taxon>
        <taxon>Agaricomycetes</taxon>
        <taxon>Agaricomycetidae</taxon>
        <taxon>Agaricales</taxon>
        <taxon>Agaricineae</taxon>
        <taxon>Crepidotaceae</taxon>
        <taxon>Crepidotus</taxon>
    </lineage>
</organism>
<dbReference type="SUPFAM" id="SSF52540">
    <property type="entry name" value="P-loop containing nucleoside triphosphate hydrolases"/>
    <property type="match status" value="1"/>
</dbReference>
<gene>
    <name evidence="2" type="ORF">CPB83DRAFT_862279</name>
</gene>
<feature type="region of interest" description="Disordered" evidence="1">
    <location>
        <begin position="144"/>
        <end position="183"/>
    </location>
</feature>
<reference evidence="2" key="1">
    <citation type="submission" date="2020-11" db="EMBL/GenBank/DDBJ databases">
        <authorList>
            <consortium name="DOE Joint Genome Institute"/>
            <person name="Ahrendt S."/>
            <person name="Riley R."/>
            <person name="Andreopoulos W."/>
            <person name="Labutti K."/>
            <person name="Pangilinan J."/>
            <person name="Ruiz-Duenas F.J."/>
            <person name="Barrasa J.M."/>
            <person name="Sanchez-Garcia M."/>
            <person name="Camarero S."/>
            <person name="Miyauchi S."/>
            <person name="Serrano A."/>
            <person name="Linde D."/>
            <person name="Babiker R."/>
            <person name="Drula E."/>
            <person name="Ayuso-Fernandez I."/>
            <person name="Pacheco R."/>
            <person name="Padilla G."/>
            <person name="Ferreira P."/>
            <person name="Barriuso J."/>
            <person name="Kellner H."/>
            <person name="Castanera R."/>
            <person name="Alfaro M."/>
            <person name="Ramirez L."/>
            <person name="Pisabarro A.G."/>
            <person name="Kuo A."/>
            <person name="Tritt A."/>
            <person name="Lipzen A."/>
            <person name="He G."/>
            <person name="Yan M."/>
            <person name="Ng V."/>
            <person name="Cullen D."/>
            <person name="Martin F."/>
            <person name="Rosso M.-N."/>
            <person name="Henrissat B."/>
            <person name="Hibbett D."/>
            <person name="Martinez A.T."/>
            <person name="Grigoriev I.V."/>
        </authorList>
    </citation>
    <scope>NUCLEOTIDE SEQUENCE</scope>
    <source>
        <strain evidence="2">CBS 506.95</strain>
    </source>
</reference>
<feature type="region of interest" description="Disordered" evidence="1">
    <location>
        <begin position="474"/>
        <end position="513"/>
    </location>
</feature>
<feature type="compositionally biased region" description="Polar residues" evidence="1">
    <location>
        <begin position="144"/>
        <end position="157"/>
    </location>
</feature>
<protein>
    <recommendedName>
        <fullName evidence="4">AAA+ ATPase domain-containing protein</fullName>
    </recommendedName>
</protein>
<feature type="region of interest" description="Disordered" evidence="1">
    <location>
        <begin position="780"/>
        <end position="839"/>
    </location>
</feature>
<accession>A0A9P6E767</accession>
<evidence type="ECO:0000313" key="3">
    <source>
        <dbReference type="Proteomes" id="UP000807306"/>
    </source>
</evidence>
<feature type="compositionally biased region" description="Basic and acidic residues" evidence="1">
    <location>
        <begin position="286"/>
        <end position="309"/>
    </location>
</feature>
<keyword evidence="3" id="KW-1185">Reference proteome</keyword>
<proteinExistence type="predicted"/>